<feature type="compositionally biased region" description="Polar residues" evidence="1">
    <location>
        <begin position="1"/>
        <end position="16"/>
    </location>
</feature>
<sequence length="488" mass="54555">MSQDYGSGSQSEQSNLRGEYKNEDTGETRKQSPFHMQDTLNVHRIQSPTTAPIRLGRRLPPSPEWSPAPSSDSAGEVVCNTAQKPSYMGYIKSPLDAVLLLAACDMPVSPKSPRASKIPRRISRRLLDDERASLIRSGSIFIWDEHEASIRRWTDGRCWSASRVCGCFLTYRELEVRKKSSSESGKEGAPQNLYKADGLIKQSFSITTASNRKLHVISYYRKQDVRMNLLQRVSEDPNITGVGPGSLGVQVDEKEFGDLLNREDEKLPETVSLSRSRHLPPTPADSETLGMKRPHDDERPDLFSSGVSISSANNVGKRPLLPSLYNDDMDGRYGNSYHKYDEEALMPCYYHQAPLKRPRTSSGYTPPALQSNAVTHHRFPLPRGATDRMRDSPTLSSERMRYPTGALSPNYMPATIHTMPHPPRHSDIEQDSIEALISLRSNASQGSIRLPPLPHLTHDVMHTHPTRSRPAPVSASDRDALQKLSVRV</sequence>
<feature type="compositionally biased region" description="Basic and acidic residues" evidence="1">
    <location>
        <begin position="18"/>
        <end position="30"/>
    </location>
</feature>
<proteinExistence type="predicted"/>
<feature type="region of interest" description="Disordered" evidence="1">
    <location>
        <begin position="265"/>
        <end position="300"/>
    </location>
</feature>
<protein>
    <submittedName>
        <fullName evidence="2">Gluconate transport-inducing protein</fullName>
    </submittedName>
</protein>
<dbReference type="Proteomes" id="UP001219567">
    <property type="component" value="Chromosome 1"/>
</dbReference>
<evidence type="ECO:0000313" key="3">
    <source>
        <dbReference type="Proteomes" id="UP001219567"/>
    </source>
</evidence>
<feature type="compositionally biased region" description="Polar residues" evidence="1">
    <location>
        <begin position="38"/>
        <end position="50"/>
    </location>
</feature>
<dbReference type="Pfam" id="PF09729">
    <property type="entry name" value="Gti1_Pac2"/>
    <property type="match status" value="1"/>
</dbReference>
<evidence type="ECO:0000313" key="2">
    <source>
        <dbReference type="EMBL" id="WFC98096.1"/>
    </source>
</evidence>
<reference evidence="2 3" key="1">
    <citation type="submission" date="2023-03" db="EMBL/GenBank/DDBJ databases">
        <title>Mating type loci evolution in Malassezia.</title>
        <authorList>
            <person name="Coelho M.A."/>
        </authorList>
    </citation>
    <scope>NUCLEOTIDE SEQUENCE [LARGE SCALE GENOMIC DNA]</scope>
    <source>
        <strain evidence="2 3">CBS 9725</strain>
    </source>
</reference>
<name>A0AAJ6CHR1_9BASI</name>
<keyword evidence="3" id="KW-1185">Reference proteome</keyword>
<feature type="region of interest" description="Disordered" evidence="1">
    <location>
        <begin position="1"/>
        <end position="76"/>
    </location>
</feature>
<dbReference type="AlphaFoldDB" id="A0AAJ6CHR1"/>
<gene>
    <name evidence="2" type="primary">PTH2</name>
    <name evidence="2" type="ORF">MYAM1_000818</name>
</gene>
<dbReference type="PANTHER" id="PTHR28027">
    <property type="entry name" value="TRANSCRIPTIONAL REGULATOR MIT1"/>
    <property type="match status" value="1"/>
</dbReference>
<evidence type="ECO:0000256" key="1">
    <source>
        <dbReference type="SAM" id="MobiDB-lite"/>
    </source>
</evidence>
<feature type="region of interest" description="Disordered" evidence="1">
    <location>
        <begin position="446"/>
        <end position="488"/>
    </location>
</feature>
<organism evidence="2 3">
    <name type="scientific">Malassezia yamatoensis</name>
    <dbReference type="NCBI Taxonomy" id="253288"/>
    <lineage>
        <taxon>Eukaryota</taxon>
        <taxon>Fungi</taxon>
        <taxon>Dikarya</taxon>
        <taxon>Basidiomycota</taxon>
        <taxon>Ustilaginomycotina</taxon>
        <taxon>Malasseziomycetes</taxon>
        <taxon>Malasseziales</taxon>
        <taxon>Malasseziaceae</taxon>
        <taxon>Malassezia</taxon>
    </lineage>
</organism>
<dbReference type="GO" id="GO:0003677">
    <property type="term" value="F:DNA binding"/>
    <property type="evidence" value="ECO:0007669"/>
    <property type="project" value="TreeGrafter"/>
</dbReference>
<dbReference type="EMBL" id="CP119943">
    <property type="protein sequence ID" value="WFC98096.1"/>
    <property type="molecule type" value="Genomic_DNA"/>
</dbReference>
<dbReference type="InterPro" id="IPR018608">
    <property type="entry name" value="Gti1/Pac2"/>
</dbReference>
<accession>A0AAJ6CHR1</accession>
<feature type="region of interest" description="Disordered" evidence="1">
    <location>
        <begin position="379"/>
        <end position="406"/>
    </location>
</feature>
<dbReference type="PANTHER" id="PTHR28027:SF1">
    <property type="entry name" value="CAMP INDEPENDENT REGULATORY PROTEIN (AFU_ORTHOLOGUE AFUA_3G09640)"/>
    <property type="match status" value="1"/>
</dbReference>